<keyword evidence="1" id="KW-1133">Transmembrane helix</keyword>
<feature type="transmembrane region" description="Helical" evidence="1">
    <location>
        <begin position="105"/>
        <end position="123"/>
    </location>
</feature>
<protein>
    <recommendedName>
        <fullName evidence="2">CSC1/OSCA1-like 7TM region domain-containing protein</fullName>
    </recommendedName>
</protein>
<keyword evidence="1" id="KW-0812">Transmembrane</keyword>
<dbReference type="Proteomes" id="UP001189429">
    <property type="component" value="Unassembled WGS sequence"/>
</dbReference>
<dbReference type="PANTHER" id="PTHR13018">
    <property type="entry name" value="PROBABLE MEMBRANE PROTEIN DUF221-RELATED"/>
    <property type="match status" value="1"/>
</dbReference>
<sequence length="218" mass="24450">MLFQAALREARDRLSSLLAPAVPREAPRQRPEDFVDSPNLAADLSAMLFVLVVCVTYATVAPLMMLAGLIFFVVRWQVLAVRYLYVHVPRFDSGGAFWYLLWNQAGYGQLPFLLPLLVLPLAFKMRAEYRFLEASRRLSLTAARQLDANDPRLSEHFVSDAYWHPALRFSEAQPAHADPWAGGGHMPLDAVEESWNMEATTPARGVTMEACYPADPGK</sequence>
<keyword evidence="4" id="KW-1185">Reference proteome</keyword>
<dbReference type="InterPro" id="IPR003864">
    <property type="entry name" value="CSC1/OSCA1-like_7TM"/>
</dbReference>
<evidence type="ECO:0000313" key="4">
    <source>
        <dbReference type="Proteomes" id="UP001189429"/>
    </source>
</evidence>
<accession>A0ABN9UWS1</accession>
<organism evidence="3 4">
    <name type="scientific">Prorocentrum cordatum</name>
    <dbReference type="NCBI Taxonomy" id="2364126"/>
    <lineage>
        <taxon>Eukaryota</taxon>
        <taxon>Sar</taxon>
        <taxon>Alveolata</taxon>
        <taxon>Dinophyceae</taxon>
        <taxon>Prorocentrales</taxon>
        <taxon>Prorocentraceae</taxon>
        <taxon>Prorocentrum</taxon>
    </lineage>
</organism>
<gene>
    <name evidence="3" type="ORF">PCOR1329_LOCUS52376</name>
</gene>
<comment type="caution">
    <text evidence="3">The sequence shown here is derived from an EMBL/GenBank/DDBJ whole genome shotgun (WGS) entry which is preliminary data.</text>
</comment>
<proteinExistence type="predicted"/>
<dbReference type="PANTHER" id="PTHR13018:SF5">
    <property type="entry name" value="RE44586P"/>
    <property type="match status" value="1"/>
</dbReference>
<dbReference type="EMBL" id="CAUYUJ010016371">
    <property type="protein sequence ID" value="CAK0864498.1"/>
    <property type="molecule type" value="Genomic_DNA"/>
</dbReference>
<keyword evidence="1" id="KW-0472">Membrane</keyword>
<dbReference type="Pfam" id="PF02714">
    <property type="entry name" value="RSN1_7TM"/>
    <property type="match status" value="1"/>
</dbReference>
<dbReference type="InterPro" id="IPR045122">
    <property type="entry name" value="Csc1-like"/>
</dbReference>
<evidence type="ECO:0000313" key="3">
    <source>
        <dbReference type="EMBL" id="CAK0864498.1"/>
    </source>
</evidence>
<feature type="domain" description="CSC1/OSCA1-like 7TM region" evidence="2">
    <location>
        <begin position="25"/>
        <end position="104"/>
    </location>
</feature>
<evidence type="ECO:0000256" key="1">
    <source>
        <dbReference type="SAM" id="Phobius"/>
    </source>
</evidence>
<name>A0ABN9UWS1_9DINO</name>
<reference evidence="3" key="1">
    <citation type="submission" date="2023-10" db="EMBL/GenBank/DDBJ databases">
        <authorList>
            <person name="Chen Y."/>
            <person name="Shah S."/>
            <person name="Dougan E. K."/>
            <person name="Thang M."/>
            <person name="Chan C."/>
        </authorList>
    </citation>
    <scope>NUCLEOTIDE SEQUENCE [LARGE SCALE GENOMIC DNA]</scope>
</reference>
<evidence type="ECO:0000259" key="2">
    <source>
        <dbReference type="Pfam" id="PF02714"/>
    </source>
</evidence>